<proteinExistence type="predicted"/>
<reference evidence="1" key="1">
    <citation type="submission" date="2022-08" db="EMBL/GenBank/DDBJ databases">
        <title>Genome sequencing of Pelomonas sp. UHG3.</title>
        <authorList>
            <person name="So Y."/>
        </authorList>
    </citation>
    <scope>NUCLEOTIDE SEQUENCE</scope>
    <source>
        <strain evidence="1">UHG3</strain>
    </source>
</reference>
<organism evidence="1 2">
    <name type="scientific">Roseateles hydrophilus</name>
    <dbReference type="NCBI Taxonomy" id="2975054"/>
    <lineage>
        <taxon>Bacteria</taxon>
        <taxon>Pseudomonadati</taxon>
        <taxon>Pseudomonadota</taxon>
        <taxon>Betaproteobacteria</taxon>
        <taxon>Burkholderiales</taxon>
        <taxon>Sphaerotilaceae</taxon>
        <taxon>Roseateles</taxon>
    </lineage>
</organism>
<protein>
    <submittedName>
        <fullName evidence="1">Phenylacetate-CoA oxygenase/reductase subunit PaaK</fullName>
        <ecNumber evidence="1">1.14.13.149</ecNumber>
    </submittedName>
</protein>
<comment type="caution">
    <text evidence="1">The sequence shown here is derived from an EMBL/GenBank/DDBJ whole genome shotgun (WGS) entry which is preliminary data.</text>
</comment>
<name>A0ACC6C628_9BURK</name>
<dbReference type="EMBL" id="JAPPUY010000001">
    <property type="protein sequence ID" value="MCY4743871.1"/>
    <property type="molecule type" value="Genomic_DNA"/>
</dbReference>
<accession>A0ACC6C628</accession>
<dbReference type="Proteomes" id="UP001076464">
    <property type="component" value="Unassembled WGS sequence"/>
</dbReference>
<gene>
    <name evidence="1" type="primary">paaK</name>
    <name evidence="1" type="ORF">NYO99_02680</name>
</gene>
<evidence type="ECO:0000313" key="2">
    <source>
        <dbReference type="Proteomes" id="UP001076464"/>
    </source>
</evidence>
<keyword evidence="1" id="KW-0560">Oxidoreductase</keyword>
<sequence>MALHFHPLCVTSVERDTDDAMVVGFEAPAEGFGFEPGQYLTLRTTLGGQEVRRSYSICSHRALQVGIRRVEGGQFSTWVHEQLRVGDVIEAYPPQGRFVLPAASAALAESPEQAAGRHVLFIAGGSGITPMMGLMAALLEREPQARATLIYANRRTASTMFKEELEDLKNRFMTRLSLHLVFSREAVDSPLYAGRLDAGKLSAFLAGPVPAAQVDQVFVCGPFEMNDQAEAALRGAGIPAERIHIERFGTPQAAGGAAAHQPRPGDAAEARITVIRDGMAREIAFHATDPSLLDAAAREGMDVPFSCKSGVCSTCRCKVLEGRVRMDKNFALDKDEIAAGFILSCQAHPLTEQVVISFDER</sequence>
<keyword evidence="2" id="KW-1185">Reference proteome</keyword>
<evidence type="ECO:0000313" key="1">
    <source>
        <dbReference type="EMBL" id="MCY4743871.1"/>
    </source>
</evidence>
<dbReference type="EC" id="1.14.13.149" evidence="1"/>